<evidence type="ECO:0000313" key="3">
    <source>
        <dbReference type="Proteomes" id="UP000199365"/>
    </source>
</evidence>
<evidence type="ECO:0000256" key="1">
    <source>
        <dbReference type="SAM" id="MobiDB-lite"/>
    </source>
</evidence>
<reference evidence="3" key="1">
    <citation type="submission" date="2016-10" db="EMBL/GenBank/DDBJ databases">
        <authorList>
            <person name="Varghese N."/>
            <person name="Submissions S."/>
        </authorList>
    </citation>
    <scope>NUCLEOTIDE SEQUENCE [LARGE SCALE GENOMIC DNA]</scope>
    <source>
        <strain evidence="3">DUS833</strain>
    </source>
</reference>
<protein>
    <submittedName>
        <fullName evidence="2">Uncharacterized protein</fullName>
    </submittedName>
</protein>
<dbReference type="AlphaFoldDB" id="A0A1H1GKD7"/>
<dbReference type="EMBL" id="FNKX01000001">
    <property type="protein sequence ID" value="SDR13597.1"/>
    <property type="molecule type" value="Genomic_DNA"/>
</dbReference>
<name>A0A1H1GKD7_9BURK</name>
<gene>
    <name evidence="2" type="ORF">SAMN05445850_2944</name>
</gene>
<accession>A0A1H1GKD7</accession>
<organism evidence="2 3">
    <name type="scientific">Paraburkholderia tuberum</name>
    <dbReference type="NCBI Taxonomy" id="157910"/>
    <lineage>
        <taxon>Bacteria</taxon>
        <taxon>Pseudomonadati</taxon>
        <taxon>Pseudomonadota</taxon>
        <taxon>Betaproteobacteria</taxon>
        <taxon>Burkholderiales</taxon>
        <taxon>Burkholderiaceae</taxon>
        <taxon>Paraburkholderia</taxon>
    </lineage>
</organism>
<evidence type="ECO:0000313" key="2">
    <source>
        <dbReference type="EMBL" id="SDR13597.1"/>
    </source>
</evidence>
<dbReference type="Proteomes" id="UP000199365">
    <property type="component" value="Unassembled WGS sequence"/>
</dbReference>
<proteinExistence type="predicted"/>
<keyword evidence="3" id="KW-1185">Reference proteome</keyword>
<sequence length="81" mass="8530">METPSKRLSDTQVQVASKIYGFRSPQEADRFVQCLRDGDASRCVADVPPETATDAYPPGTRTGSGAGMTIGPLPGGLDSDE</sequence>
<feature type="region of interest" description="Disordered" evidence="1">
    <location>
        <begin position="48"/>
        <end position="81"/>
    </location>
</feature>
<dbReference type="RefSeq" id="WP_090804167.1">
    <property type="nucleotide sequence ID" value="NZ_FNKX01000001.1"/>
</dbReference>